<evidence type="ECO:0000259" key="4">
    <source>
        <dbReference type="PROSITE" id="PS50181"/>
    </source>
</evidence>
<feature type="compositionally biased region" description="Low complexity" evidence="3">
    <location>
        <begin position="551"/>
        <end position="562"/>
    </location>
</feature>
<dbReference type="SUPFAM" id="SSF81383">
    <property type="entry name" value="F-box domain"/>
    <property type="match status" value="1"/>
</dbReference>
<sequence>MGGGAAVSSGDDSAAASSGNDTTTTDGNHGGRYAWECVDDVGGAFNGSMNGNTSLPKGSNICETHGCWSKQILRRDICCERSYVHPVSAAWRCSSVLSLPVSLLDEVFTFLHPEDLCRVLEVCRFFFSAAVRSDRTAWRSVCLSLWKNKQGLSRVVREWPSVEEVCRQEDLESICVQQAFAHEYFSWGTINNMVPHMEDGEADCETYFAATVLFSDAIDQGTGDPTGRRQQQVWGCTPSSTATYDAIVNTTAARAPLFTVLPFSGRYTTPGETEGITSTSSCVAAEKRGLYWWQMTLERQQQELSRLRKTGGSSKFQHKQPYCPARPLLSHTNTPQNVESVEAPFRFPSTTGCCEGSRLQKVCDTAVSQHVFCSSGCGKDSKREHGGSVDDFHRGMAVVRSLSAQLRARRKARTYVFAKKTAKYYDDEDDNDEDLLQLPVSWKFAYYMSLRDSCRQKIAMQELIEGTWFVCFRKTGNTHPACFNADNSLFVYPAIYTRDGGCQVHRPGGSSGEGAASAPVMPPVMYQLQRGGTELVLNSFPPLKVQRRSRSACSLSSTQSASPNAPATGRAMDAQTHNGGRGIRAGTSAAEAAAIRAFMSEPNATLHRLASAAERLHHPHDTERVATAGEGAGEGKESSSGGTVHDGDDEDFDNDWGWVIQNYFVKIFSSTTSIPLYVSRLEYSCGL</sequence>
<evidence type="ECO:0000256" key="2">
    <source>
        <dbReference type="ARBA" id="ARBA00022786"/>
    </source>
</evidence>
<proteinExistence type="predicted"/>
<feature type="region of interest" description="Disordered" evidence="3">
    <location>
        <begin position="616"/>
        <end position="649"/>
    </location>
</feature>
<feature type="region of interest" description="Disordered" evidence="3">
    <location>
        <begin position="1"/>
        <end position="27"/>
    </location>
</feature>
<evidence type="ECO:0000313" key="5">
    <source>
        <dbReference type="EMBL" id="RHW72482.1"/>
    </source>
</evidence>
<dbReference type="Gene3D" id="1.20.1280.50">
    <property type="match status" value="1"/>
</dbReference>
<gene>
    <name evidence="5" type="ORF">DPX39_050012300</name>
</gene>
<dbReference type="InterPro" id="IPR001810">
    <property type="entry name" value="F-box_dom"/>
</dbReference>
<evidence type="ECO:0000256" key="1">
    <source>
        <dbReference type="ARBA" id="ARBA00004906"/>
    </source>
</evidence>
<dbReference type="PANTHER" id="PTHR46550">
    <property type="entry name" value="F-BOX ONLY PROTEIN 3"/>
    <property type="match status" value="1"/>
</dbReference>
<dbReference type="GO" id="GO:0005737">
    <property type="term" value="C:cytoplasm"/>
    <property type="evidence" value="ECO:0007669"/>
    <property type="project" value="TreeGrafter"/>
</dbReference>
<feature type="region of interest" description="Disordered" evidence="3">
    <location>
        <begin position="550"/>
        <end position="577"/>
    </location>
</feature>
<comment type="pathway">
    <text evidence="1">Protein modification; protein ubiquitination.</text>
</comment>
<reference evidence="5 6" key="1">
    <citation type="submission" date="2018-09" db="EMBL/GenBank/DDBJ databases">
        <title>whole genome sequence of T. equiperdum IVM-t1 strain.</title>
        <authorList>
            <person name="Suganuma K."/>
        </authorList>
    </citation>
    <scope>NUCLEOTIDE SEQUENCE [LARGE SCALE GENOMIC DNA]</scope>
    <source>
        <strain evidence="5 6">IVM-t1</strain>
    </source>
</reference>
<organism evidence="5 6">
    <name type="scientific">Trypanosoma brucei equiperdum</name>
    <dbReference type="NCBI Taxonomy" id="630700"/>
    <lineage>
        <taxon>Eukaryota</taxon>
        <taxon>Discoba</taxon>
        <taxon>Euglenozoa</taxon>
        <taxon>Kinetoplastea</taxon>
        <taxon>Metakinetoplastina</taxon>
        <taxon>Trypanosomatida</taxon>
        <taxon>Trypanosomatidae</taxon>
        <taxon>Trypanosoma</taxon>
    </lineage>
</organism>
<dbReference type="EMBL" id="QSBY01000005">
    <property type="protein sequence ID" value="RHW72482.1"/>
    <property type="molecule type" value="Genomic_DNA"/>
</dbReference>
<evidence type="ECO:0000256" key="3">
    <source>
        <dbReference type="SAM" id="MobiDB-lite"/>
    </source>
</evidence>
<feature type="domain" description="F-box" evidence="4">
    <location>
        <begin position="93"/>
        <end position="141"/>
    </location>
</feature>
<dbReference type="Pfam" id="PF12937">
    <property type="entry name" value="F-box-like"/>
    <property type="match status" value="1"/>
</dbReference>
<name>A0A3L6L786_9TRYP</name>
<dbReference type="InterPro" id="IPR036047">
    <property type="entry name" value="F-box-like_dom_sf"/>
</dbReference>
<dbReference type="PROSITE" id="PS50181">
    <property type="entry name" value="FBOX"/>
    <property type="match status" value="1"/>
</dbReference>
<evidence type="ECO:0000313" key="6">
    <source>
        <dbReference type="Proteomes" id="UP000266743"/>
    </source>
</evidence>
<accession>A0A3L6L786</accession>
<dbReference type="InterPro" id="IPR052121">
    <property type="entry name" value="F-box_SCF_Substrate_Recog"/>
</dbReference>
<comment type="caution">
    <text evidence="5">The sequence shown here is derived from an EMBL/GenBank/DDBJ whole genome shotgun (WGS) entry which is preliminary data.</text>
</comment>
<dbReference type="AlphaFoldDB" id="A0A3L6L786"/>
<keyword evidence="2" id="KW-0833">Ubl conjugation pathway</keyword>
<dbReference type="PANTHER" id="PTHR46550:SF1">
    <property type="entry name" value="F-BOX PROTEIN 3"/>
    <property type="match status" value="1"/>
</dbReference>
<protein>
    <submittedName>
        <fullName evidence="5">F-box-like</fullName>
    </submittedName>
</protein>
<dbReference type="Proteomes" id="UP000266743">
    <property type="component" value="Chromosome 5"/>
</dbReference>